<feature type="region of interest" description="Disordered" evidence="1">
    <location>
        <begin position="44"/>
        <end position="86"/>
    </location>
</feature>
<organism evidence="2 3">
    <name type="scientific">Porites evermanni</name>
    <dbReference type="NCBI Taxonomy" id="104178"/>
    <lineage>
        <taxon>Eukaryota</taxon>
        <taxon>Metazoa</taxon>
        <taxon>Cnidaria</taxon>
        <taxon>Anthozoa</taxon>
        <taxon>Hexacorallia</taxon>
        <taxon>Scleractinia</taxon>
        <taxon>Fungiina</taxon>
        <taxon>Poritidae</taxon>
        <taxon>Porites</taxon>
    </lineage>
</organism>
<proteinExistence type="predicted"/>
<evidence type="ECO:0000313" key="3">
    <source>
        <dbReference type="Proteomes" id="UP001159427"/>
    </source>
</evidence>
<dbReference type="EMBL" id="CALNXI010000234">
    <property type="protein sequence ID" value="CAH3022804.1"/>
    <property type="molecule type" value="Genomic_DNA"/>
</dbReference>
<protein>
    <submittedName>
        <fullName evidence="2">Uncharacterized protein</fullName>
    </submittedName>
</protein>
<comment type="caution">
    <text evidence="2">The sequence shown here is derived from an EMBL/GenBank/DDBJ whole genome shotgun (WGS) entry which is preliminary data.</text>
</comment>
<accession>A0ABN8M1A6</accession>
<name>A0ABN8M1A6_9CNID</name>
<feature type="compositionally biased region" description="Basic and acidic residues" evidence="1">
    <location>
        <begin position="44"/>
        <end position="60"/>
    </location>
</feature>
<evidence type="ECO:0000313" key="2">
    <source>
        <dbReference type="EMBL" id="CAH3022804.1"/>
    </source>
</evidence>
<gene>
    <name evidence="2" type="ORF">PEVE_00016912</name>
</gene>
<sequence>METILTNYPKIFDDSVGNHGYRSYDVNVEGKVLSRKLVHLKPDKQVKITEPSLKSEERKPKAQPASPTHKSMHVKPTKQTAKTSEAKCTNMELITVKRTRLGRLVKTPYRYSSK</sequence>
<keyword evidence="3" id="KW-1185">Reference proteome</keyword>
<dbReference type="Proteomes" id="UP001159427">
    <property type="component" value="Unassembled WGS sequence"/>
</dbReference>
<feature type="compositionally biased region" description="Polar residues" evidence="1">
    <location>
        <begin position="77"/>
        <end position="86"/>
    </location>
</feature>
<evidence type="ECO:0000256" key="1">
    <source>
        <dbReference type="SAM" id="MobiDB-lite"/>
    </source>
</evidence>
<reference evidence="2 3" key="1">
    <citation type="submission" date="2022-05" db="EMBL/GenBank/DDBJ databases">
        <authorList>
            <consortium name="Genoscope - CEA"/>
            <person name="William W."/>
        </authorList>
    </citation>
    <scope>NUCLEOTIDE SEQUENCE [LARGE SCALE GENOMIC DNA]</scope>
</reference>